<accession>A0AA35LU40</accession>
<sequence length="65" mass="6714">MSSSDSPKAQGENVGCSRSCAARPKALPLLVERPGLLSTASKVGFCVWPAGVVGLPQSQLLSDEE</sequence>
<evidence type="ECO:0000313" key="2">
    <source>
        <dbReference type="Proteomes" id="UP001160390"/>
    </source>
</evidence>
<dbReference type="EMBL" id="CABFNP030000658">
    <property type="protein sequence ID" value="CAI6076064.1"/>
    <property type="molecule type" value="Genomic_DNA"/>
</dbReference>
<protein>
    <submittedName>
        <fullName evidence="1">Uncharacterized protein</fullName>
    </submittedName>
</protein>
<gene>
    <name evidence="1" type="ORF">CCHLO57077_00018818</name>
</gene>
<dbReference type="AlphaFoldDB" id="A0AA35LU40"/>
<evidence type="ECO:0000313" key="1">
    <source>
        <dbReference type="EMBL" id="CAI6076064.1"/>
    </source>
</evidence>
<comment type="caution">
    <text evidence="1">The sequence shown here is derived from an EMBL/GenBank/DDBJ whole genome shotgun (WGS) entry which is preliminary data.</text>
</comment>
<proteinExistence type="predicted"/>
<organism evidence="1 2">
    <name type="scientific">Clonostachys chloroleuca</name>
    <dbReference type="NCBI Taxonomy" id="1926264"/>
    <lineage>
        <taxon>Eukaryota</taxon>
        <taxon>Fungi</taxon>
        <taxon>Dikarya</taxon>
        <taxon>Ascomycota</taxon>
        <taxon>Pezizomycotina</taxon>
        <taxon>Sordariomycetes</taxon>
        <taxon>Hypocreomycetidae</taxon>
        <taxon>Hypocreales</taxon>
        <taxon>Bionectriaceae</taxon>
        <taxon>Clonostachys</taxon>
    </lineage>
</organism>
<name>A0AA35LU40_9HYPO</name>
<keyword evidence="2" id="KW-1185">Reference proteome</keyword>
<dbReference type="Proteomes" id="UP001160390">
    <property type="component" value="Unassembled WGS sequence"/>
</dbReference>
<reference evidence="1" key="1">
    <citation type="submission" date="2023-01" db="EMBL/GenBank/DDBJ databases">
        <authorList>
            <person name="Piombo E."/>
        </authorList>
    </citation>
    <scope>NUCLEOTIDE SEQUENCE</scope>
</reference>